<keyword evidence="3" id="KW-0862">Zinc</keyword>
<protein>
    <submittedName>
        <fullName evidence="6">Zinc ion binding</fullName>
    </submittedName>
</protein>
<evidence type="ECO:0000259" key="5">
    <source>
        <dbReference type="PROSITE" id="PS50865"/>
    </source>
</evidence>
<name>A0ABD1TBT7_9LAMI</name>
<evidence type="ECO:0000256" key="1">
    <source>
        <dbReference type="ARBA" id="ARBA00022723"/>
    </source>
</evidence>
<reference evidence="7" key="1">
    <citation type="submission" date="2024-07" db="EMBL/GenBank/DDBJ databases">
        <title>Two chromosome-level genome assemblies of Korean endemic species Abeliophyllum distichum and Forsythia ovata (Oleaceae).</title>
        <authorList>
            <person name="Jang H."/>
        </authorList>
    </citation>
    <scope>NUCLEOTIDE SEQUENCE [LARGE SCALE GENOMIC DNA]</scope>
</reference>
<keyword evidence="7" id="KW-1185">Reference proteome</keyword>
<dbReference type="PANTHER" id="PTHR47570:SF1">
    <property type="entry name" value="ZINC ION BINDING PROTEIN"/>
    <property type="match status" value="1"/>
</dbReference>
<dbReference type="PROSITE" id="PS50865">
    <property type="entry name" value="ZF_MYND_2"/>
    <property type="match status" value="1"/>
</dbReference>
<dbReference type="Proteomes" id="UP001604277">
    <property type="component" value="Unassembled WGS sequence"/>
</dbReference>
<dbReference type="Pfam" id="PF01753">
    <property type="entry name" value="zf-MYND"/>
    <property type="match status" value="1"/>
</dbReference>
<dbReference type="InterPro" id="IPR002893">
    <property type="entry name" value="Znf_MYND"/>
</dbReference>
<dbReference type="InterPro" id="IPR046824">
    <property type="entry name" value="Mss51-like_C"/>
</dbReference>
<dbReference type="GO" id="GO:0008270">
    <property type="term" value="F:zinc ion binding"/>
    <property type="evidence" value="ECO:0007669"/>
    <property type="project" value="UniProtKB-KW"/>
</dbReference>
<gene>
    <name evidence="6" type="ORF">Fot_33844</name>
</gene>
<keyword evidence="1" id="KW-0479">Metal-binding</keyword>
<proteinExistence type="predicted"/>
<dbReference type="EMBL" id="JBFOLJ010000009">
    <property type="protein sequence ID" value="KAL2510197.1"/>
    <property type="molecule type" value="Genomic_DNA"/>
</dbReference>
<dbReference type="SUPFAM" id="SSF144232">
    <property type="entry name" value="HIT/MYND zinc finger-like"/>
    <property type="match status" value="1"/>
</dbReference>
<evidence type="ECO:0000313" key="6">
    <source>
        <dbReference type="EMBL" id="KAL2510197.1"/>
    </source>
</evidence>
<sequence>MDCAGRGSQSPCSGLATRRCSRCRVVAYCSISHQVSHWSVHKKECERLQQQMKRAHVLSDFPFTYTQEASEKREVRCSLLIKHGIHRTGMWMCECSCEGSSTLFNQSRLLEGWNLPSALCPCKGLSSPIPELTSWKDYYEWRCIPLCSPAALLLHWPLTIYWAIRLATLKSLIPAISNELRIHYLGPEKELLQLSVFGELCALFPGIRVQMDLVGPAIPQHRDGEKIDLYTYAKCNQIDCQCKDSVENLSQRVFEDDSSAVILRLHAGFYHDRYRDVAKDFFPHLIIAPNAGIAAYTSWLPTIELIKEIEVPAVFSDYCEEASHLAACCLTATTGCASTIPIQLNPFRQPLPVEESPLFLPCYSNCFVFGM</sequence>
<dbReference type="Gene3D" id="6.10.140.2220">
    <property type="match status" value="1"/>
</dbReference>
<comment type="caution">
    <text evidence="6">The sequence shown here is derived from an EMBL/GenBank/DDBJ whole genome shotgun (WGS) entry which is preliminary data.</text>
</comment>
<accession>A0ABD1TBT7</accession>
<organism evidence="6 7">
    <name type="scientific">Forsythia ovata</name>
    <dbReference type="NCBI Taxonomy" id="205694"/>
    <lineage>
        <taxon>Eukaryota</taxon>
        <taxon>Viridiplantae</taxon>
        <taxon>Streptophyta</taxon>
        <taxon>Embryophyta</taxon>
        <taxon>Tracheophyta</taxon>
        <taxon>Spermatophyta</taxon>
        <taxon>Magnoliopsida</taxon>
        <taxon>eudicotyledons</taxon>
        <taxon>Gunneridae</taxon>
        <taxon>Pentapetalae</taxon>
        <taxon>asterids</taxon>
        <taxon>lamiids</taxon>
        <taxon>Lamiales</taxon>
        <taxon>Oleaceae</taxon>
        <taxon>Forsythieae</taxon>
        <taxon>Forsythia</taxon>
    </lineage>
</organism>
<evidence type="ECO:0000313" key="7">
    <source>
        <dbReference type="Proteomes" id="UP001604277"/>
    </source>
</evidence>
<dbReference type="PANTHER" id="PTHR47570">
    <property type="entry name" value="ZINC ION BINDING PROTEIN"/>
    <property type="match status" value="1"/>
</dbReference>
<dbReference type="AlphaFoldDB" id="A0ABD1TBT7"/>
<evidence type="ECO:0000256" key="3">
    <source>
        <dbReference type="ARBA" id="ARBA00022833"/>
    </source>
</evidence>
<feature type="domain" description="MYND-type" evidence="5">
    <location>
        <begin position="3"/>
        <end position="45"/>
    </location>
</feature>
<keyword evidence="2 4" id="KW-0863">Zinc-finger</keyword>
<evidence type="ECO:0000256" key="4">
    <source>
        <dbReference type="PROSITE-ProRule" id="PRU00134"/>
    </source>
</evidence>
<evidence type="ECO:0000256" key="2">
    <source>
        <dbReference type="ARBA" id="ARBA00022771"/>
    </source>
</evidence>
<dbReference type="Pfam" id="PF20179">
    <property type="entry name" value="MSS51_C"/>
    <property type="match status" value="1"/>
</dbReference>